<reference evidence="5" key="1">
    <citation type="submission" date="2018-05" db="EMBL/GenBank/DDBJ databases">
        <authorList>
            <person name="Lanie J.A."/>
            <person name="Ng W.-L."/>
            <person name="Kazmierczak K.M."/>
            <person name="Andrzejewski T.M."/>
            <person name="Davidsen T.M."/>
            <person name="Wayne K.J."/>
            <person name="Tettelin H."/>
            <person name="Glass J.I."/>
            <person name="Rusch D."/>
            <person name="Podicherti R."/>
            <person name="Tsui H.-C.T."/>
            <person name="Winkler M.E."/>
        </authorList>
    </citation>
    <scope>NUCLEOTIDE SEQUENCE</scope>
</reference>
<gene>
    <name evidence="5" type="ORF">METZ01_LOCUS208552</name>
</gene>
<dbReference type="AlphaFoldDB" id="A0A382EYB4"/>
<feature type="domain" description="Peptidase M41 FtsH extracellular" evidence="4">
    <location>
        <begin position="8"/>
        <end position="49"/>
    </location>
</feature>
<name>A0A382EYB4_9ZZZZ</name>
<evidence type="ECO:0000313" key="5">
    <source>
        <dbReference type="EMBL" id="SVB55698.1"/>
    </source>
</evidence>
<keyword evidence="2" id="KW-0378">Hydrolase</keyword>
<dbReference type="GO" id="GO:0016020">
    <property type="term" value="C:membrane"/>
    <property type="evidence" value="ECO:0007669"/>
    <property type="project" value="InterPro"/>
</dbReference>
<keyword evidence="3" id="KW-0812">Transmembrane</keyword>
<feature type="transmembrane region" description="Helical" evidence="3">
    <location>
        <begin position="6"/>
        <end position="23"/>
    </location>
</feature>
<keyword evidence="1" id="KW-0645">Protease</keyword>
<dbReference type="GO" id="GO:0006508">
    <property type="term" value="P:proteolysis"/>
    <property type="evidence" value="ECO:0007669"/>
    <property type="project" value="UniProtKB-KW"/>
</dbReference>
<dbReference type="GO" id="GO:0004176">
    <property type="term" value="F:ATP-dependent peptidase activity"/>
    <property type="evidence" value="ECO:0007669"/>
    <property type="project" value="InterPro"/>
</dbReference>
<keyword evidence="3" id="KW-0472">Membrane</keyword>
<proteinExistence type="predicted"/>
<evidence type="ECO:0000256" key="1">
    <source>
        <dbReference type="ARBA" id="ARBA00022670"/>
    </source>
</evidence>
<dbReference type="InterPro" id="IPR011546">
    <property type="entry name" value="Pept_M41_FtsH_extracell"/>
</dbReference>
<dbReference type="Pfam" id="PF06480">
    <property type="entry name" value="FtsH_ext"/>
    <property type="match status" value="1"/>
</dbReference>
<evidence type="ECO:0000259" key="4">
    <source>
        <dbReference type="Pfam" id="PF06480"/>
    </source>
</evidence>
<protein>
    <recommendedName>
        <fullName evidence="4">Peptidase M41 FtsH extracellular domain-containing protein</fullName>
    </recommendedName>
</protein>
<evidence type="ECO:0000256" key="3">
    <source>
        <dbReference type="SAM" id="Phobius"/>
    </source>
</evidence>
<keyword evidence="3" id="KW-1133">Transmembrane helix</keyword>
<dbReference type="GO" id="GO:0004222">
    <property type="term" value="F:metalloendopeptidase activity"/>
    <property type="evidence" value="ECO:0007669"/>
    <property type="project" value="InterPro"/>
</dbReference>
<accession>A0A382EYB4</accession>
<dbReference type="GO" id="GO:0008270">
    <property type="term" value="F:zinc ion binding"/>
    <property type="evidence" value="ECO:0007669"/>
    <property type="project" value="InterPro"/>
</dbReference>
<dbReference type="EMBL" id="UINC01046993">
    <property type="protein sequence ID" value="SVB55698.1"/>
    <property type="molecule type" value="Genomic_DNA"/>
</dbReference>
<organism evidence="5">
    <name type="scientific">marine metagenome</name>
    <dbReference type="NCBI Taxonomy" id="408172"/>
    <lineage>
        <taxon>unclassified sequences</taxon>
        <taxon>metagenomes</taxon>
        <taxon>ecological metagenomes</taxon>
    </lineage>
</organism>
<dbReference type="GO" id="GO:0005524">
    <property type="term" value="F:ATP binding"/>
    <property type="evidence" value="ECO:0007669"/>
    <property type="project" value="InterPro"/>
</dbReference>
<sequence length="51" mass="5840">MNLKNLMMWGVIVLLVVGLFQLFQNPKKSVASDKMPFSEFLKNVEDGRVVQ</sequence>
<feature type="non-terminal residue" evidence="5">
    <location>
        <position position="51"/>
    </location>
</feature>
<evidence type="ECO:0000256" key="2">
    <source>
        <dbReference type="ARBA" id="ARBA00022801"/>
    </source>
</evidence>